<gene>
    <name evidence="1" type="ORF">DNHGIG_06490</name>
</gene>
<reference evidence="1" key="1">
    <citation type="journal article" date="2023" name="Int. J. Syst. Evol. Microbiol.">
        <title>Collibacillus ludicampi gen. nov., sp. nov., a new soil bacterium of the family Alicyclobacillaceae.</title>
        <authorList>
            <person name="Jojima T."/>
            <person name="Ioku Y."/>
            <person name="Fukuta Y."/>
            <person name="Shirasaka N."/>
            <person name="Matsumura Y."/>
            <person name="Mori M."/>
        </authorList>
    </citation>
    <scope>NUCLEOTIDE SEQUENCE</scope>
    <source>
        <strain evidence="1">TP075</strain>
    </source>
</reference>
<keyword evidence="2" id="KW-1185">Reference proteome</keyword>
<accession>A0AAV4LBC0</accession>
<organism evidence="1 2">
    <name type="scientific">Collibacillus ludicampi</name>
    <dbReference type="NCBI Taxonomy" id="2771369"/>
    <lineage>
        <taxon>Bacteria</taxon>
        <taxon>Bacillati</taxon>
        <taxon>Bacillota</taxon>
        <taxon>Bacilli</taxon>
        <taxon>Bacillales</taxon>
        <taxon>Alicyclobacillaceae</taxon>
        <taxon>Collibacillus</taxon>
    </lineage>
</organism>
<sequence>MARRFPIVPYLVFIESENQILSPRIDVISSKRVISNSILSFPSLQQIMKDAGNERNQGVFLTAFEAIQKFS</sequence>
<name>A0AAV4LBC0_9BACL</name>
<dbReference type="AlphaFoldDB" id="A0AAV4LBC0"/>
<evidence type="ECO:0000313" key="2">
    <source>
        <dbReference type="Proteomes" id="UP001057291"/>
    </source>
</evidence>
<dbReference type="Proteomes" id="UP001057291">
    <property type="component" value="Unassembled WGS sequence"/>
</dbReference>
<protein>
    <submittedName>
        <fullName evidence="1">Uncharacterized protein</fullName>
    </submittedName>
</protein>
<comment type="caution">
    <text evidence="1">The sequence shown here is derived from an EMBL/GenBank/DDBJ whole genome shotgun (WGS) entry which is preliminary data.</text>
</comment>
<dbReference type="EMBL" id="BOQE01000001">
    <property type="protein sequence ID" value="GIM45100.1"/>
    <property type="molecule type" value="Genomic_DNA"/>
</dbReference>
<evidence type="ECO:0000313" key="1">
    <source>
        <dbReference type="EMBL" id="GIM45100.1"/>
    </source>
</evidence>
<proteinExistence type="predicted"/>